<accession>A0AC35UC09</accession>
<name>A0AC35UC09_9BILA</name>
<dbReference type="Proteomes" id="UP000095286">
    <property type="component" value="Unplaced"/>
</dbReference>
<proteinExistence type="predicted"/>
<sequence length="205" mass="23165">MNQLKTFKQIEDIIVSFGDDCNRKIKTVVLDSEFMIKGCRNGHDFAIIELETPIEFNANVRPICLPYLNHYIPETMTIVSFGLKNFFSKSSPLMREFKMKHDPMCEKPDSDKMPTDMPDFICAKAFDPTDYSSPRVCHGDSGASLIQRSPDGRNTLVGEVSFGTPGCPANELVRFTKVDRYLNQICDLTGLCYTLNSIDTKLRSV</sequence>
<protein>
    <submittedName>
        <fullName evidence="2">Peptidase S1 domain-containing protein</fullName>
    </submittedName>
</protein>
<organism evidence="1 2">
    <name type="scientific">Rhabditophanes sp. KR3021</name>
    <dbReference type="NCBI Taxonomy" id="114890"/>
    <lineage>
        <taxon>Eukaryota</taxon>
        <taxon>Metazoa</taxon>
        <taxon>Ecdysozoa</taxon>
        <taxon>Nematoda</taxon>
        <taxon>Chromadorea</taxon>
        <taxon>Rhabditida</taxon>
        <taxon>Tylenchina</taxon>
        <taxon>Panagrolaimomorpha</taxon>
        <taxon>Strongyloidoidea</taxon>
        <taxon>Alloionematidae</taxon>
        <taxon>Rhabditophanes</taxon>
    </lineage>
</organism>
<evidence type="ECO:0000313" key="1">
    <source>
        <dbReference type="Proteomes" id="UP000095286"/>
    </source>
</evidence>
<evidence type="ECO:0000313" key="2">
    <source>
        <dbReference type="WBParaSite" id="RSKR_0000945900.1"/>
    </source>
</evidence>
<reference evidence="2" key="1">
    <citation type="submission" date="2016-11" db="UniProtKB">
        <authorList>
            <consortium name="WormBaseParasite"/>
        </authorList>
    </citation>
    <scope>IDENTIFICATION</scope>
    <source>
        <strain evidence="2">KR3021</strain>
    </source>
</reference>
<dbReference type="WBParaSite" id="RSKR_0000945900.1">
    <property type="protein sequence ID" value="RSKR_0000945900.1"/>
    <property type="gene ID" value="RSKR_0000945900"/>
</dbReference>